<sequence length="417" mass="48100">MASNCFCASGATFVTVDPLSRDQLLQIQENEHETRVQRNETTEIYRLLNNGRLADCDYYHDDADSDLDFYTSTTTTTTTTTTNSSSMDAIRNAPEIMLLVYSFLPVSDRISTLARVDKRFAYDTVRSGIRSGRYGPSHLTLSDALFHLHVWISLRYYHNKNTANQERDLAAVNKMIDAIHQLGDLDADYTYDRESRLNNPPHWMEDLVFLERVKVYYLADCDNFNRLEELVREVGFAECFQSHTKEVEGVNPRGQALARLDPGFVVMLPHSTKGREEHYAVTCSECGKLHKTNHTVSCEHRHQANICKTCDKHAELIHSCSPNRVNDVRCEWGCYECRMKTNRYKVRQFREEIARQAACNHDFQVGIESMLAEISPDRREQVFRCLLRGQSPRQTFAAPKVCVEFQQQPWRDGEICI</sequence>
<organism evidence="1 2">
    <name type="scientific">Nitzschia inconspicua</name>
    <dbReference type="NCBI Taxonomy" id="303405"/>
    <lineage>
        <taxon>Eukaryota</taxon>
        <taxon>Sar</taxon>
        <taxon>Stramenopiles</taxon>
        <taxon>Ochrophyta</taxon>
        <taxon>Bacillariophyta</taxon>
        <taxon>Bacillariophyceae</taxon>
        <taxon>Bacillariophycidae</taxon>
        <taxon>Bacillariales</taxon>
        <taxon>Bacillariaceae</taxon>
        <taxon>Nitzschia</taxon>
    </lineage>
</organism>
<name>A0A9K3LMU4_9STRA</name>
<proteinExistence type="predicted"/>
<evidence type="ECO:0000313" key="1">
    <source>
        <dbReference type="EMBL" id="KAG7365374.1"/>
    </source>
</evidence>
<comment type="caution">
    <text evidence="1">The sequence shown here is derived from an EMBL/GenBank/DDBJ whole genome shotgun (WGS) entry which is preliminary data.</text>
</comment>
<dbReference type="EMBL" id="JAGRRH010000009">
    <property type="protein sequence ID" value="KAG7365374.1"/>
    <property type="molecule type" value="Genomic_DNA"/>
</dbReference>
<reference evidence="1" key="1">
    <citation type="journal article" date="2021" name="Sci. Rep.">
        <title>Diploid genomic architecture of Nitzschia inconspicua, an elite biomass production diatom.</title>
        <authorList>
            <person name="Oliver A."/>
            <person name="Podell S."/>
            <person name="Pinowska A."/>
            <person name="Traller J.C."/>
            <person name="Smith S.R."/>
            <person name="McClure R."/>
            <person name="Beliaev A."/>
            <person name="Bohutskyi P."/>
            <person name="Hill E.A."/>
            <person name="Rabines A."/>
            <person name="Zheng H."/>
            <person name="Allen L.Z."/>
            <person name="Kuo A."/>
            <person name="Grigoriev I.V."/>
            <person name="Allen A.E."/>
            <person name="Hazlebeck D."/>
            <person name="Allen E.E."/>
        </authorList>
    </citation>
    <scope>NUCLEOTIDE SEQUENCE</scope>
    <source>
        <strain evidence="1">Hildebrandi</strain>
    </source>
</reference>
<evidence type="ECO:0000313" key="2">
    <source>
        <dbReference type="Proteomes" id="UP000693970"/>
    </source>
</evidence>
<dbReference type="Proteomes" id="UP000693970">
    <property type="component" value="Unassembled WGS sequence"/>
</dbReference>
<reference evidence="1" key="2">
    <citation type="submission" date="2021-04" db="EMBL/GenBank/DDBJ databases">
        <authorList>
            <person name="Podell S."/>
        </authorList>
    </citation>
    <scope>NUCLEOTIDE SEQUENCE</scope>
    <source>
        <strain evidence="1">Hildebrandi</strain>
    </source>
</reference>
<gene>
    <name evidence="1" type="ORF">IV203_038577</name>
</gene>
<accession>A0A9K3LMU4</accession>
<dbReference type="AlphaFoldDB" id="A0A9K3LMU4"/>
<keyword evidence="2" id="KW-1185">Reference proteome</keyword>
<protein>
    <submittedName>
        <fullName evidence="1">Uncharacterized protein</fullName>
    </submittedName>
</protein>